<gene>
    <name evidence="15" type="ORF">PACLA_8A029160</name>
</gene>
<dbReference type="Proteomes" id="UP001152795">
    <property type="component" value="Unassembled WGS sequence"/>
</dbReference>
<reference evidence="15" key="1">
    <citation type="submission" date="2020-04" db="EMBL/GenBank/DDBJ databases">
        <authorList>
            <person name="Alioto T."/>
            <person name="Alioto T."/>
            <person name="Gomez Garrido J."/>
        </authorList>
    </citation>
    <scope>NUCLEOTIDE SEQUENCE</scope>
    <source>
        <strain evidence="15">A484AB</strain>
    </source>
</reference>
<evidence type="ECO:0000256" key="4">
    <source>
        <dbReference type="ARBA" id="ARBA00006451"/>
    </source>
</evidence>
<comment type="subcellular location">
    <subcellularLocation>
        <location evidence="3">Cytoplasm</location>
    </subcellularLocation>
</comment>
<sequence>MAAESEETFVFSYTEDDFHFNCSNTGSKFDDEVFKRWDNAMESGCFKYNLDSVQRRIIPGKYNFVAQLNEKRFTQRRVPQNITSLKQPYNAEKFNFTKVPKKEVLLALCEKHQESLGRNIVVINVSPLEYGNILFVPDADGQFPQVLTERAIRLSIEMMLLSGKRDFRIGFNSLCAFASVNHLHLHAFYTPYVLPMESVGVSHICDGLYETVNYPITAFVLECFDTENIATVSSRIHKVTSYLHNNELAHNVFFTRGQRLSEENNSDTNDVIRIFIWVRKPSTGIKNENVFNIAVCELGGFLPIKERSWYENMTEEDVCDKLKSAALDSEQFELIRNEISQVVGQ</sequence>
<comment type="similarity">
    <text evidence="4">Belongs to the GDPGP1 family.</text>
</comment>
<evidence type="ECO:0000256" key="12">
    <source>
        <dbReference type="ARBA" id="ARBA00022801"/>
    </source>
</evidence>
<dbReference type="EC" id="2.7.7.78" evidence="5"/>
<keyword evidence="8" id="KW-0344">Guanine-nucleotide releasing factor</keyword>
<evidence type="ECO:0000256" key="7">
    <source>
        <dbReference type="ARBA" id="ARBA00022490"/>
    </source>
</evidence>
<evidence type="ECO:0000256" key="10">
    <source>
        <dbReference type="ARBA" id="ARBA00022695"/>
    </source>
</evidence>
<keyword evidence="10" id="KW-0548">Nucleotidyltransferase</keyword>
<keyword evidence="7" id="KW-0963">Cytoplasm</keyword>
<evidence type="ECO:0000256" key="5">
    <source>
        <dbReference type="ARBA" id="ARBA00012507"/>
    </source>
</evidence>
<dbReference type="PANTHER" id="PTHR20884:SF8">
    <property type="entry name" value="GDP-D-GLUCOSE PHOSPHORYLASE 1"/>
    <property type="match status" value="1"/>
</dbReference>
<accession>A0A7D9D715</accession>
<dbReference type="AlphaFoldDB" id="A0A7D9D715"/>
<protein>
    <recommendedName>
        <fullName evidence="6">GDP-D-glucose phosphorylase 1</fullName>
        <ecNumber evidence="5">2.7.7.78</ecNumber>
    </recommendedName>
</protein>
<organism evidence="15 16">
    <name type="scientific">Paramuricea clavata</name>
    <name type="common">Red gorgonian</name>
    <name type="synonym">Violescent sea-whip</name>
    <dbReference type="NCBI Taxonomy" id="317549"/>
    <lineage>
        <taxon>Eukaryota</taxon>
        <taxon>Metazoa</taxon>
        <taxon>Cnidaria</taxon>
        <taxon>Anthozoa</taxon>
        <taxon>Octocorallia</taxon>
        <taxon>Malacalcyonacea</taxon>
        <taxon>Plexauridae</taxon>
        <taxon>Paramuricea</taxon>
    </lineage>
</organism>
<name>A0A7D9D715_PARCT</name>
<evidence type="ECO:0000256" key="9">
    <source>
        <dbReference type="ARBA" id="ARBA00022679"/>
    </source>
</evidence>
<dbReference type="GO" id="GO:0005085">
    <property type="term" value="F:guanyl-nucleotide exchange factor activity"/>
    <property type="evidence" value="ECO:0007669"/>
    <property type="project" value="UniProtKB-KW"/>
</dbReference>
<dbReference type="GO" id="GO:0080048">
    <property type="term" value="F:GDP-D-glucose phosphorylase activity"/>
    <property type="evidence" value="ECO:0007669"/>
    <property type="project" value="UniProtKB-EC"/>
</dbReference>
<dbReference type="InterPro" id="IPR026506">
    <property type="entry name" value="GDPGP"/>
</dbReference>
<evidence type="ECO:0000256" key="1">
    <source>
        <dbReference type="ARBA" id="ARBA00000063"/>
    </source>
</evidence>
<dbReference type="GO" id="GO:0005737">
    <property type="term" value="C:cytoplasm"/>
    <property type="evidence" value="ECO:0007669"/>
    <property type="project" value="UniProtKB-SubCell"/>
</dbReference>
<evidence type="ECO:0000313" key="15">
    <source>
        <dbReference type="EMBL" id="CAB3977691.1"/>
    </source>
</evidence>
<evidence type="ECO:0000256" key="11">
    <source>
        <dbReference type="ARBA" id="ARBA00022741"/>
    </source>
</evidence>
<dbReference type="InterPro" id="IPR058865">
    <property type="entry name" value="GDPGP1_C"/>
</dbReference>
<feature type="domain" description="GDPGP1-like C-terminal" evidence="13">
    <location>
        <begin position="208"/>
        <end position="343"/>
    </location>
</feature>
<keyword evidence="11" id="KW-0547">Nucleotide-binding</keyword>
<dbReference type="GO" id="GO:0016787">
    <property type="term" value="F:hydrolase activity"/>
    <property type="evidence" value="ECO:0007669"/>
    <property type="project" value="UniProtKB-KW"/>
</dbReference>
<feature type="domain" description="GDPGP1-like N-terminal" evidence="14">
    <location>
        <begin position="28"/>
        <end position="188"/>
    </location>
</feature>
<keyword evidence="12" id="KW-0378">Hydrolase</keyword>
<dbReference type="EMBL" id="CACRXK020000063">
    <property type="protein sequence ID" value="CAB3977691.1"/>
    <property type="molecule type" value="Genomic_DNA"/>
</dbReference>
<evidence type="ECO:0000256" key="2">
    <source>
        <dbReference type="ARBA" id="ARBA00003049"/>
    </source>
</evidence>
<dbReference type="InterPro" id="IPR058866">
    <property type="entry name" value="GDPGP1_N"/>
</dbReference>
<proteinExistence type="inferred from homology"/>
<comment type="caution">
    <text evidence="15">The sequence shown here is derived from an EMBL/GenBank/DDBJ whole genome shotgun (WGS) entry which is preliminary data.</text>
</comment>
<comment type="catalytic activity">
    <reaction evidence="1">
        <text>GDP-alpha-D-glucose + phosphate = alpha-D-glucose 1-phosphate + GDP + H(+)</text>
        <dbReference type="Rhea" id="RHEA:30387"/>
        <dbReference type="ChEBI" id="CHEBI:15378"/>
        <dbReference type="ChEBI" id="CHEBI:43474"/>
        <dbReference type="ChEBI" id="CHEBI:58189"/>
        <dbReference type="ChEBI" id="CHEBI:58601"/>
        <dbReference type="ChEBI" id="CHEBI:62230"/>
        <dbReference type="EC" id="2.7.7.78"/>
    </reaction>
</comment>
<evidence type="ECO:0000256" key="8">
    <source>
        <dbReference type="ARBA" id="ARBA00022658"/>
    </source>
</evidence>
<dbReference type="OrthoDB" id="417175at2759"/>
<dbReference type="GO" id="GO:0006006">
    <property type="term" value="P:glucose metabolic process"/>
    <property type="evidence" value="ECO:0007669"/>
    <property type="project" value="TreeGrafter"/>
</dbReference>
<comment type="function">
    <text evidence="2">Specific and highly efficient GDP-D-glucose phosphorylase regulating the levels of GDP-D-glucose in cells.</text>
</comment>
<evidence type="ECO:0000313" key="16">
    <source>
        <dbReference type="Proteomes" id="UP001152795"/>
    </source>
</evidence>
<evidence type="ECO:0000256" key="6">
    <source>
        <dbReference type="ARBA" id="ARBA00018857"/>
    </source>
</evidence>
<dbReference type="GO" id="GO:0000166">
    <property type="term" value="F:nucleotide binding"/>
    <property type="evidence" value="ECO:0007669"/>
    <property type="project" value="UniProtKB-KW"/>
</dbReference>
<evidence type="ECO:0000259" key="13">
    <source>
        <dbReference type="Pfam" id="PF26216"/>
    </source>
</evidence>
<evidence type="ECO:0000256" key="3">
    <source>
        <dbReference type="ARBA" id="ARBA00004496"/>
    </source>
</evidence>
<dbReference type="Pfam" id="PF26217">
    <property type="entry name" value="GDPGP1_N"/>
    <property type="match status" value="1"/>
</dbReference>
<dbReference type="Pfam" id="PF26216">
    <property type="entry name" value="GDPGP1_C"/>
    <property type="match status" value="1"/>
</dbReference>
<keyword evidence="16" id="KW-1185">Reference proteome</keyword>
<evidence type="ECO:0000259" key="14">
    <source>
        <dbReference type="Pfam" id="PF26217"/>
    </source>
</evidence>
<keyword evidence="9" id="KW-0808">Transferase</keyword>
<dbReference type="PANTHER" id="PTHR20884">
    <property type="entry name" value="GDP-D-GLUCOSE PHOSPHORYLASE 1"/>
    <property type="match status" value="1"/>
</dbReference>